<dbReference type="InParanoid" id="G0R1Q2"/>
<dbReference type="OMA" id="WINTAVI"/>
<dbReference type="OrthoDB" id="291748at2759"/>
<feature type="transmembrane region" description="Helical" evidence="2">
    <location>
        <begin position="368"/>
        <end position="391"/>
    </location>
</feature>
<dbReference type="STRING" id="857967.G0R1Q2"/>
<sequence>MQLGKANKFGLPEPFNLNCDINEFKDYGIGLFFFFSFIKIIAIFFLMASLIALPSLYSNYTGKGLDVQGINILQQFSIANQPQLIAILPSIKLTDEQKNQLQKQNDDNVQTFVNEMNTRKYYLWIPDIVYSCLFLIIIFYYRIFSIKQLRAYNELNIFPSRYALEVKGFPKSTKDPNDLKFFLNGVFQIFQNDDSGSDVVVEVAFARNFHGTLYLHQQEALLLERNELDDEKKKLGLLNRNQQLILKRNKQKLKEIQDKMNEIIQKKLNGNIQYEEYETIKAYVVFQTFEYRKKAFQMYEKYTNPHWVFKYLLCCFRPKMPYSMKFNGKYELKFSENTDLPSNIKWENLDIQKSIKIYIDVRYIKRQIVAFFTILIVMSLTIFIVIVANIVRPENPECVIVNMNFEQVQKQNDTTITKCFCIQQDITDIAQDTSLRNFCWNQYTQHLFTMALIILSSFIIIFVNILLRIIVKKLSKYLRFPTFSQESSVTAVLLFICTFINTAIIVLILQADIFGFILSIFITNPIPPLKELQEQKKTNFSSDFTRIWYKEVGSKIVFTMLLTTISPHLINALLIPIKRCILISRAKKAVLQQEMNKIIIGPEFDLVPYYASVLNVTFTCMLYSSGQPILLFFGFISLFIQYWCYKYQLLRFNQKPPQYDQQVNNTIIKIIPLCLVLHLAVGMYMYGQPLIFPQDSNQVKVIVLDSLNSEGYNDVQIFQDQNDIIQKRAFNIIYLFYFLCFLIIFLVFDIIVYPIIKFFFLSDNKKSNQVISKEVSNILSYNNQLNKMRLKMIVSYDMQKNPTYGGIVEAINDGSSKYSNSPKGSIKIQNFAMQGVKQNINKKSMFGQDSVQNQGNKIQTQER</sequence>
<feature type="transmembrane region" description="Helical" evidence="2">
    <location>
        <begin position="732"/>
        <end position="756"/>
    </location>
</feature>
<dbReference type="PANTHER" id="PTHR13018">
    <property type="entry name" value="PROBABLE MEMBRANE PROTEIN DUF221-RELATED"/>
    <property type="match status" value="1"/>
</dbReference>
<keyword evidence="4" id="KW-1185">Reference proteome</keyword>
<dbReference type="PANTHER" id="PTHR13018:SF135">
    <property type="entry name" value="CSC1_OSCA1-LIKE 7TM REGION DOMAIN-CONTAINING PROTEIN"/>
    <property type="match status" value="1"/>
</dbReference>
<keyword evidence="2" id="KW-0472">Membrane</keyword>
<proteinExistence type="predicted"/>
<dbReference type="GO" id="GO:0005227">
    <property type="term" value="F:calcium-activated cation channel activity"/>
    <property type="evidence" value="ECO:0007669"/>
    <property type="project" value="InterPro"/>
</dbReference>
<feature type="transmembrane region" description="Helical" evidence="2">
    <location>
        <begin position="629"/>
        <end position="645"/>
    </location>
</feature>
<accession>G0R1Q2</accession>
<keyword evidence="2" id="KW-1133">Transmembrane helix</keyword>
<dbReference type="GeneID" id="14904686"/>
<keyword evidence="1" id="KW-0175">Coiled coil</keyword>
<dbReference type="GO" id="GO:0005886">
    <property type="term" value="C:plasma membrane"/>
    <property type="evidence" value="ECO:0007669"/>
    <property type="project" value="TreeGrafter"/>
</dbReference>
<name>G0R1Q2_ICHMU</name>
<evidence type="ECO:0000256" key="2">
    <source>
        <dbReference type="SAM" id="Phobius"/>
    </source>
</evidence>
<dbReference type="EMBL" id="GL984227">
    <property type="protein sequence ID" value="EGR28597.1"/>
    <property type="molecule type" value="Genomic_DNA"/>
</dbReference>
<feature type="transmembrane region" description="Helical" evidence="2">
    <location>
        <begin position="666"/>
        <end position="686"/>
    </location>
</feature>
<feature type="transmembrane region" description="Helical" evidence="2">
    <location>
        <begin position="492"/>
        <end position="522"/>
    </location>
</feature>
<evidence type="ECO:0008006" key="5">
    <source>
        <dbReference type="Google" id="ProtNLM"/>
    </source>
</evidence>
<dbReference type="RefSeq" id="XP_004029833.1">
    <property type="nucleotide sequence ID" value="XM_004029785.1"/>
</dbReference>
<evidence type="ECO:0000256" key="1">
    <source>
        <dbReference type="SAM" id="Coils"/>
    </source>
</evidence>
<keyword evidence="2" id="KW-0812">Transmembrane</keyword>
<feature type="transmembrane region" description="Helical" evidence="2">
    <location>
        <begin position="31"/>
        <end position="53"/>
    </location>
</feature>
<feature type="transmembrane region" description="Helical" evidence="2">
    <location>
        <begin position="447"/>
        <end position="471"/>
    </location>
</feature>
<protein>
    <recommendedName>
        <fullName evidence="5">CSC1/OSCA1-like cytosolic domain-containing protein</fullName>
    </recommendedName>
</protein>
<gene>
    <name evidence="3" type="ORF">IMG5_172090</name>
</gene>
<dbReference type="Proteomes" id="UP000008983">
    <property type="component" value="Unassembled WGS sequence"/>
</dbReference>
<feature type="transmembrane region" description="Helical" evidence="2">
    <location>
        <begin position="556"/>
        <end position="577"/>
    </location>
</feature>
<evidence type="ECO:0000313" key="3">
    <source>
        <dbReference type="EMBL" id="EGR28597.1"/>
    </source>
</evidence>
<feature type="transmembrane region" description="Helical" evidence="2">
    <location>
        <begin position="121"/>
        <end position="141"/>
    </location>
</feature>
<dbReference type="eggNOG" id="ENOG502S1C7">
    <property type="taxonomic scope" value="Eukaryota"/>
</dbReference>
<reference evidence="3 4" key="1">
    <citation type="submission" date="2011-07" db="EMBL/GenBank/DDBJ databases">
        <authorList>
            <person name="Coyne R."/>
            <person name="Brami D."/>
            <person name="Johnson J."/>
            <person name="Hostetler J."/>
            <person name="Hannick L."/>
            <person name="Clark T."/>
            <person name="Cassidy-Hanley D."/>
            <person name="Inman J."/>
        </authorList>
    </citation>
    <scope>NUCLEOTIDE SEQUENCE [LARGE SCALE GENOMIC DNA]</scope>
    <source>
        <strain evidence="3 4">G5</strain>
    </source>
</reference>
<organism evidence="3 4">
    <name type="scientific">Ichthyophthirius multifiliis</name>
    <name type="common">White spot disease agent</name>
    <name type="synonym">Ich</name>
    <dbReference type="NCBI Taxonomy" id="5932"/>
    <lineage>
        <taxon>Eukaryota</taxon>
        <taxon>Sar</taxon>
        <taxon>Alveolata</taxon>
        <taxon>Ciliophora</taxon>
        <taxon>Intramacronucleata</taxon>
        <taxon>Oligohymenophorea</taxon>
        <taxon>Hymenostomatida</taxon>
        <taxon>Ophryoglenina</taxon>
        <taxon>Ichthyophthirius</taxon>
    </lineage>
</organism>
<evidence type="ECO:0000313" key="4">
    <source>
        <dbReference type="Proteomes" id="UP000008983"/>
    </source>
</evidence>
<feature type="coiled-coil region" evidence="1">
    <location>
        <begin position="239"/>
        <end position="266"/>
    </location>
</feature>
<dbReference type="InterPro" id="IPR045122">
    <property type="entry name" value="Csc1-like"/>
</dbReference>
<dbReference type="AlphaFoldDB" id="G0R1Q2"/>